<dbReference type="InterPro" id="IPR001279">
    <property type="entry name" value="Metallo-B-lactamas"/>
</dbReference>
<evidence type="ECO:0000313" key="4">
    <source>
        <dbReference type="EMBL" id="TCP04051.1"/>
    </source>
</evidence>
<dbReference type="Proteomes" id="UP000295106">
    <property type="component" value="Unassembled WGS sequence"/>
</dbReference>
<feature type="domain" description="Metallo-beta-lactamase" evidence="3">
    <location>
        <begin position="108"/>
        <end position="300"/>
    </location>
</feature>
<dbReference type="RefSeq" id="WP_375138632.1">
    <property type="nucleotide sequence ID" value="NZ_CP181386.1"/>
</dbReference>
<name>A0A4R2MCI8_RUBGE</name>
<keyword evidence="2" id="KW-0732">Signal</keyword>
<dbReference type="GO" id="GO:0005737">
    <property type="term" value="C:cytoplasm"/>
    <property type="evidence" value="ECO:0007669"/>
    <property type="project" value="TreeGrafter"/>
</dbReference>
<feature type="region of interest" description="Disordered" evidence="1">
    <location>
        <begin position="352"/>
        <end position="372"/>
    </location>
</feature>
<evidence type="ECO:0000256" key="2">
    <source>
        <dbReference type="SAM" id="SignalP"/>
    </source>
</evidence>
<gene>
    <name evidence="4" type="ORF">EV684_103300</name>
</gene>
<dbReference type="AlphaFoldDB" id="A0A4R2MCI8"/>
<dbReference type="GeneID" id="99684394"/>
<evidence type="ECO:0000259" key="3">
    <source>
        <dbReference type="Pfam" id="PF12706"/>
    </source>
</evidence>
<proteinExistence type="predicted"/>
<dbReference type="PANTHER" id="PTHR15032">
    <property type="entry name" value="N-ACYL-PHOSPHATIDYLETHANOLAMINE-HYDROLYZING PHOSPHOLIPASE D"/>
    <property type="match status" value="1"/>
</dbReference>
<organism evidence="4 5">
    <name type="scientific">Rubrivivax gelatinosus</name>
    <name type="common">Rhodocyclus gelatinosus</name>
    <name type="synonym">Rhodopseudomonas gelatinosa</name>
    <dbReference type="NCBI Taxonomy" id="28068"/>
    <lineage>
        <taxon>Bacteria</taxon>
        <taxon>Pseudomonadati</taxon>
        <taxon>Pseudomonadota</taxon>
        <taxon>Betaproteobacteria</taxon>
        <taxon>Burkholderiales</taxon>
        <taxon>Sphaerotilaceae</taxon>
        <taxon>Rubrivivax</taxon>
    </lineage>
</organism>
<dbReference type="PANTHER" id="PTHR15032:SF4">
    <property type="entry name" value="N-ACYL-PHOSPHATIDYLETHANOLAMINE-HYDROLYZING PHOSPHOLIPASE D"/>
    <property type="match status" value="1"/>
</dbReference>
<reference evidence="4 5" key="1">
    <citation type="submission" date="2019-03" db="EMBL/GenBank/DDBJ databases">
        <title>Genomic Encyclopedia of Type Strains, Phase IV (KMG-IV): sequencing the most valuable type-strain genomes for metagenomic binning, comparative biology and taxonomic classification.</title>
        <authorList>
            <person name="Goeker M."/>
        </authorList>
    </citation>
    <scope>NUCLEOTIDE SEQUENCE [LARGE SCALE GENOMIC DNA]</scope>
    <source>
        <strain evidence="4 5">DSM 1709</strain>
    </source>
</reference>
<dbReference type="InterPro" id="IPR036866">
    <property type="entry name" value="RibonucZ/Hydroxyglut_hydro"/>
</dbReference>
<dbReference type="EMBL" id="SLXD01000003">
    <property type="protein sequence ID" value="TCP04051.1"/>
    <property type="molecule type" value="Genomic_DNA"/>
</dbReference>
<dbReference type="SUPFAM" id="SSF56281">
    <property type="entry name" value="Metallo-hydrolase/oxidoreductase"/>
    <property type="match status" value="1"/>
</dbReference>
<feature type="compositionally biased region" description="Low complexity" evidence="1">
    <location>
        <begin position="352"/>
        <end position="364"/>
    </location>
</feature>
<comment type="caution">
    <text evidence="4">The sequence shown here is derived from an EMBL/GenBank/DDBJ whole genome shotgun (WGS) entry which is preliminary data.</text>
</comment>
<feature type="signal peptide" evidence="2">
    <location>
        <begin position="1"/>
        <end position="22"/>
    </location>
</feature>
<protein>
    <submittedName>
        <fullName evidence="4">L-ascorbate metabolism protein UlaG (Beta-lactamase superfamily)</fullName>
    </submittedName>
</protein>
<accession>A0A4R2MCI8</accession>
<evidence type="ECO:0000256" key="1">
    <source>
        <dbReference type="SAM" id="MobiDB-lite"/>
    </source>
</evidence>
<dbReference type="Gene3D" id="3.60.15.10">
    <property type="entry name" value="Ribonuclease Z/Hydroxyacylglutathione hydrolase-like"/>
    <property type="match status" value="1"/>
</dbReference>
<feature type="chain" id="PRO_5020794853" evidence="2">
    <location>
        <begin position="23"/>
        <end position="372"/>
    </location>
</feature>
<sequence length="372" mass="41230">MKLLRRATLLALILTAGLPACTPPPPDPMHSLPSRLPHAAVPASTPDGLASLHLTVQMLFDKPAGTRPVGPIAVQRLTAQDLARAPDGSAWRLGHSTLLFKLDSRFWLTDPVFSRRSSPVDWLGPLRFHAPPIALDELPPLAAVLLSHDHYDHLDEPTIRALAHRAEVFVAPLGVGELLVDWGVPASRVRELAWWEHTTVAGLRLTATPARHFSGRGLFDRNRRLWCSWVIESPQLKLFFGGDSGYFDGFREIGARLGPFDVSFLEAGAYDRRWPEVHMTPEQTVQAHRDLGARRLVPIHNGTFDLAFHRWDEPLERVSREAHARGVELLTPRFGARLDLVAPEPTEAWWRSPEAEAAARPAVANTSTAPAD</sequence>
<evidence type="ECO:0000313" key="5">
    <source>
        <dbReference type="Proteomes" id="UP000295106"/>
    </source>
</evidence>
<dbReference type="Pfam" id="PF12706">
    <property type="entry name" value="Lactamase_B_2"/>
    <property type="match status" value="1"/>
</dbReference>